<dbReference type="InterPro" id="IPR050272">
    <property type="entry name" value="Isochorismatase-like_hydrls"/>
</dbReference>
<evidence type="ECO:0000313" key="4">
    <source>
        <dbReference type="Proteomes" id="UP000248291"/>
    </source>
</evidence>
<proteinExistence type="predicted"/>
<accession>A0AAN4TIE3</accession>
<dbReference type="InterPro" id="IPR036380">
    <property type="entry name" value="Isochorismatase-like_sf"/>
</dbReference>
<dbReference type="EMBL" id="BGKA01000002">
    <property type="protein sequence ID" value="GBH14191.1"/>
    <property type="molecule type" value="Genomic_DNA"/>
</dbReference>
<evidence type="ECO:0000313" key="3">
    <source>
        <dbReference type="EMBL" id="GBH14191.1"/>
    </source>
</evidence>
<dbReference type="Proteomes" id="UP000248291">
    <property type="component" value="Unassembled WGS sequence"/>
</dbReference>
<dbReference type="AlphaFoldDB" id="A0AAN4TIE3"/>
<dbReference type="CDD" id="cd01014">
    <property type="entry name" value="nicotinamidase_related"/>
    <property type="match status" value="1"/>
</dbReference>
<dbReference type="InterPro" id="IPR000868">
    <property type="entry name" value="Isochorismatase-like_dom"/>
</dbReference>
<evidence type="ECO:0000259" key="2">
    <source>
        <dbReference type="Pfam" id="PF00857"/>
    </source>
</evidence>
<dbReference type="Gene3D" id="3.40.50.850">
    <property type="entry name" value="Isochorismatase-like"/>
    <property type="match status" value="1"/>
</dbReference>
<feature type="domain" description="Isochorismatase-like" evidence="2">
    <location>
        <begin position="84"/>
        <end position="256"/>
    </location>
</feature>
<comment type="caution">
    <text evidence="3">The sequence shown here is derived from an EMBL/GenBank/DDBJ whole genome shotgun (WGS) entry which is preliminary data.</text>
</comment>
<dbReference type="PANTHER" id="PTHR43540">
    <property type="entry name" value="PEROXYUREIDOACRYLATE/UREIDOACRYLATE AMIDOHYDROLASE-RELATED"/>
    <property type="match status" value="1"/>
</dbReference>
<dbReference type="GO" id="GO:0016787">
    <property type="term" value="F:hydrolase activity"/>
    <property type="evidence" value="ECO:0007669"/>
    <property type="project" value="UniProtKB-KW"/>
</dbReference>
<name>A0AAN4TIE3_PSESF</name>
<evidence type="ECO:0000256" key="1">
    <source>
        <dbReference type="ARBA" id="ARBA00022801"/>
    </source>
</evidence>
<reference evidence="3 4" key="1">
    <citation type="submission" date="2018-04" db="EMBL/GenBank/DDBJ databases">
        <title>Draft genome sequence of Pseudomonas syringae pv. actinidiae biovar 3 strains isolated from kiwifruit in Kagawa prefecture.</title>
        <authorList>
            <person name="Tabuchi M."/>
            <person name="Saito M."/>
            <person name="Fujiwara S."/>
            <person name="Sasa N."/>
            <person name="Akimitsu K."/>
            <person name="Gomi K."/>
            <person name="Konishi-Sugita S."/>
            <person name="Hamano K."/>
            <person name="Kataoka I."/>
        </authorList>
    </citation>
    <scope>NUCLEOTIDE SEQUENCE [LARGE SCALE GENOMIC DNA]</scope>
    <source>
        <strain evidence="3 4">MAFF212211</strain>
    </source>
</reference>
<dbReference type="Pfam" id="PF00857">
    <property type="entry name" value="Isochorismatase"/>
    <property type="match status" value="1"/>
</dbReference>
<dbReference type="PANTHER" id="PTHR43540:SF15">
    <property type="entry name" value="BLR5631 PROTEIN"/>
    <property type="match status" value="1"/>
</dbReference>
<gene>
    <name evidence="3" type="ORF">KPSA3_00076</name>
</gene>
<organism evidence="3 4">
    <name type="scientific">Pseudomonas syringae pv. actinidiae</name>
    <dbReference type="NCBI Taxonomy" id="103796"/>
    <lineage>
        <taxon>Bacteria</taxon>
        <taxon>Pseudomonadati</taxon>
        <taxon>Pseudomonadota</taxon>
        <taxon>Gammaproteobacteria</taxon>
        <taxon>Pseudomonadales</taxon>
        <taxon>Pseudomonadaceae</taxon>
        <taxon>Pseudomonas</taxon>
        <taxon>Pseudomonas syringae</taxon>
    </lineage>
</organism>
<protein>
    <submittedName>
        <fullName evidence="3">Nicotinamidase-related amidase</fullName>
    </submittedName>
</protein>
<sequence length="264" mass="28174">MFLKWPPTSFTGFANMFSSTLIASTQPTTPITRQLGKHLKMLMAGLGLLSVNLAAAASGESNMHPTLRALSGAMPVDHLQAASTALVVIDFQNEYFTGKLPIPDGMQALNNARRLINFADQSGIQVFHVQHIAPKDSPIFADGSQEVQFHPLMQPRAQDLRIRKSTVSVFASTDLDSQLKARGIKTVILAGLMTHACVAGAARDAAPLGYSVVVAADASATRAVTRFDGESVTSQQLHQAALTEIEDTFGDVLSTDSITALSVR</sequence>
<keyword evidence="1" id="KW-0378">Hydrolase</keyword>
<dbReference type="SUPFAM" id="SSF52499">
    <property type="entry name" value="Isochorismatase-like hydrolases"/>
    <property type="match status" value="1"/>
</dbReference>